<dbReference type="EC" id="1.1.1.-" evidence="5"/>
<proteinExistence type="inferred from homology"/>
<dbReference type="GO" id="GO:0051596">
    <property type="term" value="P:methylglyoxal catabolic process"/>
    <property type="evidence" value="ECO:0007669"/>
    <property type="project" value="TreeGrafter"/>
</dbReference>
<keyword evidence="2" id="KW-0521">NADP</keyword>
<dbReference type="Gene3D" id="3.20.20.100">
    <property type="entry name" value="NADP-dependent oxidoreductase domain"/>
    <property type="match status" value="1"/>
</dbReference>
<dbReference type="InterPro" id="IPR023210">
    <property type="entry name" value="NADP_OxRdtase_dom"/>
</dbReference>
<dbReference type="CDD" id="cd19089">
    <property type="entry name" value="AKR_AKR14A1_2"/>
    <property type="match status" value="1"/>
</dbReference>
<dbReference type="Proteomes" id="UP000033572">
    <property type="component" value="Unassembled WGS sequence"/>
</dbReference>
<evidence type="ECO:0000256" key="2">
    <source>
        <dbReference type="ARBA" id="ARBA00022857"/>
    </source>
</evidence>
<dbReference type="InterPro" id="IPR036812">
    <property type="entry name" value="NAD(P)_OxRdtase_dom_sf"/>
</dbReference>
<evidence type="ECO:0000313" key="6">
    <source>
        <dbReference type="Proteomes" id="UP000033572"/>
    </source>
</evidence>
<organism evidence="5 6">
    <name type="scientific">Microbacterium foliorum</name>
    <dbReference type="NCBI Taxonomy" id="104336"/>
    <lineage>
        <taxon>Bacteria</taxon>
        <taxon>Bacillati</taxon>
        <taxon>Actinomycetota</taxon>
        <taxon>Actinomycetes</taxon>
        <taxon>Micrococcales</taxon>
        <taxon>Microbacteriaceae</taxon>
        <taxon>Microbacterium</taxon>
    </lineage>
</organism>
<dbReference type="AlphaFoldDB" id="A0A0F0KFL9"/>
<protein>
    <submittedName>
        <fullName evidence="5">L-glyceraldehyde 3-phosphate reductase</fullName>
        <ecNumber evidence="5">1.1.1.-</ecNumber>
    </submittedName>
</protein>
<dbReference type="SUPFAM" id="SSF51430">
    <property type="entry name" value="NAD(P)-linked oxidoreductase"/>
    <property type="match status" value="1"/>
</dbReference>
<keyword evidence="6" id="KW-1185">Reference proteome</keyword>
<dbReference type="InterPro" id="IPR005399">
    <property type="entry name" value="K_chnl_volt-dep_bsu_KCNAB-rel"/>
</dbReference>
<reference evidence="5 6" key="1">
    <citation type="submission" date="2015-02" db="EMBL/GenBank/DDBJ databases">
        <title>Draft genome sequences of ten Microbacterium spp. with emphasis on heavy metal contaminated environments.</title>
        <authorList>
            <person name="Corretto E."/>
        </authorList>
    </citation>
    <scope>NUCLEOTIDE SEQUENCE [LARGE SCALE GENOMIC DNA]</scope>
    <source>
        <strain evidence="5 6">DSM 12966</strain>
    </source>
</reference>
<evidence type="ECO:0000259" key="4">
    <source>
        <dbReference type="Pfam" id="PF00248"/>
    </source>
</evidence>
<dbReference type="RefSeq" id="WP_045254821.1">
    <property type="nucleotide sequence ID" value="NZ_CP031425.1"/>
</dbReference>
<comment type="similarity">
    <text evidence="1">Belongs to the shaker potassium channel beta subunit family.</text>
</comment>
<sequence>MPIAADDPRLTSVYEAASARYTDVPFQRAGASGVQLPKISLGLWQNFGRDRTFDSQREIVLHAFDRGVVHIDLANNYGPPYGSAESTFGSVLASGLARYRDELFVTTKAGYDMWPGPFGDGGSRKYLVRSLEQSLQRMNTDYVDVFYSHRPDPETPLEETTTALADIVRSGKALYVGISNYPAELARRAYELLAEQGVTLLLHQPRYSLFDRTPEAELFPALRELNVGSAVFSPLAQGLLTAKYIDGDVPADSRAASSHFLNGSALTDDYLERIRGIDRIAKDAGLSIPQLAIAWVLRDPVVTTAIIGASRTGQIDDAVAASRVELSAEVVAALEEFAAAPGTAVV</sequence>
<dbReference type="PANTHER" id="PTHR43150:SF4">
    <property type="entry name" value="L-GLYCERALDEHYDE 3-PHOSPHATE REDUCTASE"/>
    <property type="match status" value="1"/>
</dbReference>
<accession>A0A0F0KFL9</accession>
<evidence type="ECO:0000256" key="3">
    <source>
        <dbReference type="ARBA" id="ARBA00023002"/>
    </source>
</evidence>
<dbReference type="GeneID" id="94443391"/>
<name>A0A0F0KFL9_9MICO</name>
<dbReference type="GO" id="GO:0016491">
    <property type="term" value="F:oxidoreductase activity"/>
    <property type="evidence" value="ECO:0007669"/>
    <property type="project" value="UniProtKB-KW"/>
</dbReference>
<evidence type="ECO:0000256" key="1">
    <source>
        <dbReference type="ARBA" id="ARBA00006515"/>
    </source>
</evidence>
<dbReference type="PATRIC" id="fig|104336.4.peg.2533"/>
<keyword evidence="3 5" id="KW-0560">Oxidoreductase</keyword>
<evidence type="ECO:0000313" key="5">
    <source>
        <dbReference type="EMBL" id="KJL19204.1"/>
    </source>
</evidence>
<gene>
    <name evidence="5" type="primary">gpr_5</name>
    <name evidence="5" type="ORF">RN50_02484</name>
</gene>
<dbReference type="KEGG" id="mfol:DXT68_03225"/>
<dbReference type="Pfam" id="PF00248">
    <property type="entry name" value="Aldo_ket_red"/>
    <property type="match status" value="1"/>
</dbReference>
<dbReference type="PANTHER" id="PTHR43150">
    <property type="entry name" value="HYPERKINETIC, ISOFORM M"/>
    <property type="match status" value="1"/>
</dbReference>
<comment type="caution">
    <text evidence="5">The sequence shown here is derived from an EMBL/GenBank/DDBJ whole genome shotgun (WGS) entry which is preliminary data.</text>
</comment>
<feature type="domain" description="NADP-dependent oxidoreductase" evidence="4">
    <location>
        <begin position="38"/>
        <end position="337"/>
    </location>
</feature>
<dbReference type="EMBL" id="JYIU01000045">
    <property type="protein sequence ID" value="KJL19204.1"/>
    <property type="molecule type" value="Genomic_DNA"/>
</dbReference>